<dbReference type="Gene3D" id="1.20.1720.10">
    <property type="entry name" value="Multidrug resistance protein D"/>
    <property type="match status" value="1"/>
</dbReference>
<feature type="transmembrane region" description="Helical" evidence="7">
    <location>
        <begin position="374"/>
        <end position="394"/>
    </location>
</feature>
<evidence type="ECO:0000259" key="8">
    <source>
        <dbReference type="PROSITE" id="PS50850"/>
    </source>
</evidence>
<evidence type="ECO:0000313" key="9">
    <source>
        <dbReference type="EMBL" id="MDP0396889.1"/>
    </source>
</evidence>
<dbReference type="InterPro" id="IPR036259">
    <property type="entry name" value="MFS_trans_sf"/>
</dbReference>
<keyword evidence="6 7" id="KW-0472">Membrane</keyword>
<keyword evidence="5 7" id="KW-1133">Transmembrane helix</keyword>
<protein>
    <submittedName>
        <fullName evidence="9">MFS transporter</fullName>
    </submittedName>
</protein>
<dbReference type="RefSeq" id="WP_305110233.1">
    <property type="nucleotide sequence ID" value="NZ_JAUTIX010000001.1"/>
</dbReference>
<name>A0AA90NLY1_9ACTN</name>
<feature type="transmembrane region" description="Helical" evidence="7">
    <location>
        <begin position="96"/>
        <end position="115"/>
    </location>
</feature>
<evidence type="ECO:0000256" key="3">
    <source>
        <dbReference type="ARBA" id="ARBA00022475"/>
    </source>
</evidence>
<evidence type="ECO:0000256" key="5">
    <source>
        <dbReference type="ARBA" id="ARBA00022989"/>
    </source>
</evidence>
<reference evidence="9" key="1">
    <citation type="submission" date="2023-08" db="EMBL/GenBank/DDBJ databases">
        <title>The draft genome of Tsukamurella strandjordii strain 050030.</title>
        <authorList>
            <person name="Zhao F."/>
            <person name="Feng Y."/>
            <person name="Zong Z."/>
        </authorList>
    </citation>
    <scope>NUCLEOTIDE SEQUENCE</scope>
    <source>
        <strain evidence="9">050030</strain>
    </source>
</reference>
<evidence type="ECO:0000313" key="10">
    <source>
        <dbReference type="Proteomes" id="UP001178281"/>
    </source>
</evidence>
<evidence type="ECO:0000256" key="6">
    <source>
        <dbReference type="ARBA" id="ARBA00023136"/>
    </source>
</evidence>
<dbReference type="PANTHER" id="PTHR42718">
    <property type="entry name" value="MAJOR FACILITATOR SUPERFAMILY MULTIDRUG TRANSPORTER MFSC"/>
    <property type="match status" value="1"/>
</dbReference>
<dbReference type="SUPFAM" id="SSF103473">
    <property type="entry name" value="MFS general substrate transporter"/>
    <property type="match status" value="1"/>
</dbReference>
<dbReference type="Proteomes" id="UP001178281">
    <property type="component" value="Unassembled WGS sequence"/>
</dbReference>
<dbReference type="Gene3D" id="1.20.1250.20">
    <property type="entry name" value="MFS general substrate transporter like domains"/>
    <property type="match status" value="1"/>
</dbReference>
<feature type="transmembrane region" description="Helical" evidence="7">
    <location>
        <begin position="127"/>
        <end position="148"/>
    </location>
</feature>
<proteinExistence type="predicted"/>
<dbReference type="Pfam" id="PF07690">
    <property type="entry name" value="MFS_1"/>
    <property type="match status" value="1"/>
</dbReference>
<accession>A0AA90NLY1</accession>
<dbReference type="EMBL" id="JAUTIX010000001">
    <property type="protein sequence ID" value="MDP0396889.1"/>
    <property type="molecule type" value="Genomic_DNA"/>
</dbReference>
<dbReference type="AlphaFoldDB" id="A0AA90NLY1"/>
<dbReference type="PROSITE" id="PS50850">
    <property type="entry name" value="MFS"/>
    <property type="match status" value="1"/>
</dbReference>
<dbReference type="CDD" id="cd17321">
    <property type="entry name" value="MFS_MMR_MDR_like"/>
    <property type="match status" value="1"/>
</dbReference>
<feature type="transmembrane region" description="Helical" evidence="7">
    <location>
        <begin position="184"/>
        <end position="207"/>
    </location>
</feature>
<dbReference type="InterPro" id="IPR011701">
    <property type="entry name" value="MFS"/>
</dbReference>
<keyword evidence="4 7" id="KW-0812">Transmembrane</keyword>
<comment type="subcellular location">
    <subcellularLocation>
        <location evidence="1">Cell membrane</location>
        <topology evidence="1">Multi-pass membrane protein</topology>
    </subcellularLocation>
</comment>
<dbReference type="GO" id="GO:0005886">
    <property type="term" value="C:plasma membrane"/>
    <property type="evidence" value="ECO:0007669"/>
    <property type="project" value="UniProtKB-SubCell"/>
</dbReference>
<dbReference type="PANTHER" id="PTHR42718:SF46">
    <property type="entry name" value="BLR6921 PROTEIN"/>
    <property type="match status" value="1"/>
</dbReference>
<sequence length="476" mass="47962">MRGIGTSLLIRLYHIVLIHVTQIGVVMRGQVLVAACLAQLSITLDVSVVNVALPTVRDELGLTAVGQQWVVTAYLLPYAGLLLVGGRLSDVLGVRAAFLAGSGAFAAASLVAGAAPSAEILLAGRALQGSAAAVLAPAALATITSVFVDDAERTTAMAWWSATSVAGGTAGNVCGGLLTELAGWRATLLVNVPLGIVAFLLASRALPTRTARSRPRLDGAPAALATGGLLATAYAVSAAGQRDLVAAGVAAGVGAMLLGAFLLRDRRSAHPLLPRSVLAARQFRWGNAGVLLSGAALVPMWLFLSLQMQGVLGYTALQAGMGFVPHTLIQLAVGLRATPALMRHLPPPVLIAVGATSVAFGFLLQSRLAPGDTYLGAVFVPAVFIAAGAGLFTLPLTKLAVAGAPAGTEGVASGIMNCAKQVGGGLGLSALVAATTSILDDAASYRVAFILMSVIAGVVAFGALVAHRGSRAADRG</sequence>
<feature type="transmembrane region" description="Helical" evidence="7">
    <location>
        <begin position="349"/>
        <end position="368"/>
    </location>
</feature>
<keyword evidence="3" id="KW-1003">Cell membrane</keyword>
<keyword evidence="2" id="KW-0813">Transport</keyword>
<dbReference type="GO" id="GO:0022857">
    <property type="term" value="F:transmembrane transporter activity"/>
    <property type="evidence" value="ECO:0007669"/>
    <property type="project" value="InterPro"/>
</dbReference>
<feature type="transmembrane region" description="Helical" evidence="7">
    <location>
        <begin position="12"/>
        <end position="40"/>
    </location>
</feature>
<feature type="transmembrane region" description="Helical" evidence="7">
    <location>
        <begin position="445"/>
        <end position="466"/>
    </location>
</feature>
<feature type="transmembrane region" description="Helical" evidence="7">
    <location>
        <begin position="244"/>
        <end position="264"/>
    </location>
</feature>
<keyword evidence="10" id="KW-1185">Reference proteome</keyword>
<feature type="transmembrane region" description="Helical" evidence="7">
    <location>
        <begin position="422"/>
        <end position="439"/>
    </location>
</feature>
<organism evidence="9 10">
    <name type="scientific">Tsukamurella strandjordii</name>
    <dbReference type="NCBI Taxonomy" id="147577"/>
    <lineage>
        <taxon>Bacteria</taxon>
        <taxon>Bacillati</taxon>
        <taxon>Actinomycetota</taxon>
        <taxon>Actinomycetes</taxon>
        <taxon>Mycobacteriales</taxon>
        <taxon>Tsukamurellaceae</taxon>
        <taxon>Tsukamurella</taxon>
    </lineage>
</organism>
<feature type="domain" description="Major facilitator superfamily (MFS) profile" evidence="8">
    <location>
        <begin position="31"/>
        <end position="471"/>
    </location>
</feature>
<comment type="caution">
    <text evidence="9">The sequence shown here is derived from an EMBL/GenBank/DDBJ whole genome shotgun (WGS) entry which is preliminary data.</text>
</comment>
<evidence type="ECO:0000256" key="2">
    <source>
        <dbReference type="ARBA" id="ARBA00022448"/>
    </source>
</evidence>
<gene>
    <name evidence="9" type="ORF">Q7X28_03020</name>
</gene>
<dbReference type="InterPro" id="IPR020846">
    <property type="entry name" value="MFS_dom"/>
</dbReference>
<evidence type="ECO:0000256" key="7">
    <source>
        <dbReference type="SAM" id="Phobius"/>
    </source>
</evidence>
<evidence type="ECO:0000256" key="4">
    <source>
        <dbReference type="ARBA" id="ARBA00022692"/>
    </source>
</evidence>
<feature type="transmembrane region" description="Helical" evidence="7">
    <location>
        <begin position="219"/>
        <end position="238"/>
    </location>
</feature>
<feature type="transmembrane region" description="Helical" evidence="7">
    <location>
        <begin position="285"/>
        <end position="304"/>
    </location>
</feature>
<feature type="transmembrane region" description="Helical" evidence="7">
    <location>
        <begin position="316"/>
        <end position="337"/>
    </location>
</feature>
<evidence type="ECO:0000256" key="1">
    <source>
        <dbReference type="ARBA" id="ARBA00004651"/>
    </source>
</evidence>
<feature type="transmembrane region" description="Helical" evidence="7">
    <location>
        <begin position="60"/>
        <end position="84"/>
    </location>
</feature>